<dbReference type="RefSeq" id="XP_024874861.1">
    <property type="nucleotide sequence ID" value="XM_025019093.1"/>
</dbReference>
<evidence type="ECO:0000256" key="1">
    <source>
        <dbReference type="SAM" id="SignalP"/>
    </source>
</evidence>
<dbReference type="GeneID" id="112456500"/>
<reference evidence="3" key="1">
    <citation type="submission" date="2025-08" db="UniProtKB">
        <authorList>
            <consortium name="RefSeq"/>
        </authorList>
    </citation>
    <scope>IDENTIFICATION</scope>
    <source>
        <tissue evidence="3">Whole body</tissue>
    </source>
</reference>
<evidence type="ECO:0000313" key="3">
    <source>
        <dbReference type="RefSeq" id="XP_024874861.1"/>
    </source>
</evidence>
<dbReference type="OrthoDB" id="7549170at2759"/>
<dbReference type="Proteomes" id="UP000504618">
    <property type="component" value="Unplaced"/>
</dbReference>
<proteinExistence type="predicted"/>
<dbReference type="AlphaFoldDB" id="A0A6J1Q065"/>
<organism evidence="2 3">
    <name type="scientific">Temnothorax curvispinosus</name>
    <dbReference type="NCBI Taxonomy" id="300111"/>
    <lineage>
        <taxon>Eukaryota</taxon>
        <taxon>Metazoa</taxon>
        <taxon>Ecdysozoa</taxon>
        <taxon>Arthropoda</taxon>
        <taxon>Hexapoda</taxon>
        <taxon>Insecta</taxon>
        <taxon>Pterygota</taxon>
        <taxon>Neoptera</taxon>
        <taxon>Endopterygota</taxon>
        <taxon>Hymenoptera</taxon>
        <taxon>Apocrita</taxon>
        <taxon>Aculeata</taxon>
        <taxon>Formicoidea</taxon>
        <taxon>Formicidae</taxon>
        <taxon>Myrmicinae</taxon>
        <taxon>Temnothorax</taxon>
    </lineage>
</organism>
<keyword evidence="1" id="KW-0732">Signal</keyword>
<sequence>MKSTLLSSKLLFLISYWLGFLPTAVQYSTLDKIYMTDITLDMEMNKKRQRKDILYVSKRHLTRIAAQEADIICHNLFDRTSLSCDNSKFTTDLNNDRINSTIIDTDNDLECENNVSFVQQENANIFVQYENANRQSESDSQQLSLNVSCDELSDLSFENESDSDFQDNLAVWAIKHNITHTALKALLLTLKKHPCFSTLSSDARTLLKTPRQQHIRVVVPGSYYHFGLVEPIRQILSSVKENIDCLKIAINIDGLPLTKSSQQQFWPILGSVIPYNNVFMIGLYHGYEKPEDINDFLKDFVNEATEICGNGININGRQIACRIEALICDAPAKSFVLCVKGHCGYSSCTKCTTQGQYVGNRICFPQIDAPLRSDDDFIQKVDDSYHKPNTTCSLLNIPYFKPVKNVPLDPMHLIFLGLMRKLLNLWLYGELQYRLPQRAADEISTRLITHLKPSIPVEFARKPRRLDCIKLWKATEYRQILLYTGPLAFKSILKKNAYIHFMTLHVIIRILSSEDLHEHLSYAQRLICFFIETFIKLYGVKNASHNVHNLSHLVDDVKRFGPLENFSAFKFENYLQILKKYLRKAEKPLEQVVRRCIEKEKNLHTSTALSHSASKHCNLLLLHYDGPLIPNFHNPQYKVIKFNEMTFKAGTLADSCCGLSCGAIVCIENVAYCAEQNVPVIIGREFLEKEDLYNVPCSSSLLDVYSVHSLSDLKSWPLKNIVKKYVKLPDANEKFAVFPLMHSYG</sequence>
<accession>A0A6J1Q065</accession>
<protein>
    <submittedName>
        <fullName evidence="3">Uncharacterized protein LOC112456500</fullName>
    </submittedName>
</protein>
<feature type="chain" id="PRO_5026811388" evidence="1">
    <location>
        <begin position="20"/>
        <end position="745"/>
    </location>
</feature>
<evidence type="ECO:0000313" key="2">
    <source>
        <dbReference type="Proteomes" id="UP000504618"/>
    </source>
</evidence>
<name>A0A6J1Q065_9HYME</name>
<dbReference type="PANTHER" id="PTHR33053">
    <property type="entry name" value="PROTEIN, PUTATIVE-RELATED"/>
    <property type="match status" value="1"/>
</dbReference>
<gene>
    <name evidence="3" type="primary">LOC112456500</name>
</gene>
<keyword evidence="2" id="KW-1185">Reference proteome</keyword>
<feature type="signal peptide" evidence="1">
    <location>
        <begin position="1"/>
        <end position="19"/>
    </location>
</feature>